<dbReference type="AlphaFoldDB" id="A0A9P5RSU8"/>
<dbReference type="SMART" id="SM00256">
    <property type="entry name" value="FBOX"/>
    <property type="match status" value="1"/>
</dbReference>
<feature type="non-terminal residue" evidence="2">
    <location>
        <position position="64"/>
    </location>
</feature>
<keyword evidence="3" id="KW-1185">Reference proteome</keyword>
<dbReference type="CDD" id="cd09917">
    <property type="entry name" value="F-box_SF"/>
    <property type="match status" value="1"/>
</dbReference>
<dbReference type="Proteomes" id="UP000748756">
    <property type="component" value="Unassembled WGS sequence"/>
</dbReference>
<dbReference type="Pfam" id="PF12937">
    <property type="entry name" value="F-box-like"/>
    <property type="match status" value="1"/>
</dbReference>
<dbReference type="OrthoDB" id="28868at2759"/>
<evidence type="ECO:0000313" key="2">
    <source>
        <dbReference type="EMBL" id="KAF9146525.1"/>
    </source>
</evidence>
<accession>A0A9P5RSU8</accession>
<protein>
    <recommendedName>
        <fullName evidence="1">F-box domain-containing protein</fullName>
    </recommendedName>
</protein>
<dbReference type="InterPro" id="IPR036047">
    <property type="entry name" value="F-box-like_dom_sf"/>
</dbReference>
<gene>
    <name evidence="2" type="ORF">BG015_011571</name>
</gene>
<proteinExistence type="predicted"/>
<name>A0A9P5RSU8_9FUNG</name>
<evidence type="ECO:0000259" key="1">
    <source>
        <dbReference type="SMART" id="SM00256"/>
    </source>
</evidence>
<reference evidence="2" key="1">
    <citation type="journal article" date="2020" name="Fungal Divers.">
        <title>Resolving the Mortierellaceae phylogeny through synthesis of multi-gene phylogenetics and phylogenomics.</title>
        <authorList>
            <person name="Vandepol N."/>
            <person name="Liber J."/>
            <person name="Desiro A."/>
            <person name="Na H."/>
            <person name="Kennedy M."/>
            <person name="Barry K."/>
            <person name="Grigoriev I.V."/>
            <person name="Miller A.N."/>
            <person name="O'Donnell K."/>
            <person name="Stajich J.E."/>
            <person name="Bonito G."/>
        </authorList>
    </citation>
    <scope>NUCLEOTIDE SEQUENCE</scope>
    <source>
        <strain evidence="2">NRRL 6426</strain>
    </source>
</reference>
<comment type="caution">
    <text evidence="2">The sequence shown here is derived from an EMBL/GenBank/DDBJ whole genome shotgun (WGS) entry which is preliminary data.</text>
</comment>
<sequence>MPTPPPRLNPDTVWEIADYLSTEDLARCCQVSKAWRDLWAESLWNQYEWERRKRPRIPVEVLRR</sequence>
<dbReference type="Gene3D" id="1.20.1280.50">
    <property type="match status" value="1"/>
</dbReference>
<feature type="domain" description="F-box" evidence="1">
    <location>
        <begin position="8"/>
        <end position="47"/>
    </location>
</feature>
<dbReference type="SUPFAM" id="SSF81383">
    <property type="entry name" value="F-box domain"/>
    <property type="match status" value="1"/>
</dbReference>
<dbReference type="InterPro" id="IPR001810">
    <property type="entry name" value="F-box_dom"/>
</dbReference>
<evidence type="ECO:0000313" key="3">
    <source>
        <dbReference type="Proteomes" id="UP000748756"/>
    </source>
</evidence>
<organism evidence="2 3">
    <name type="scientific">Linnemannia schmuckeri</name>
    <dbReference type="NCBI Taxonomy" id="64567"/>
    <lineage>
        <taxon>Eukaryota</taxon>
        <taxon>Fungi</taxon>
        <taxon>Fungi incertae sedis</taxon>
        <taxon>Mucoromycota</taxon>
        <taxon>Mortierellomycotina</taxon>
        <taxon>Mortierellomycetes</taxon>
        <taxon>Mortierellales</taxon>
        <taxon>Mortierellaceae</taxon>
        <taxon>Linnemannia</taxon>
    </lineage>
</organism>
<dbReference type="EMBL" id="JAAAUQ010000905">
    <property type="protein sequence ID" value="KAF9146525.1"/>
    <property type="molecule type" value="Genomic_DNA"/>
</dbReference>